<dbReference type="Pfam" id="PF01676">
    <property type="entry name" value="Metalloenzyme"/>
    <property type="match status" value="1"/>
</dbReference>
<dbReference type="GO" id="GO:0004619">
    <property type="term" value="F:phosphoglycerate mutase activity"/>
    <property type="evidence" value="ECO:0007669"/>
    <property type="project" value="UniProtKB-EC"/>
</dbReference>
<evidence type="ECO:0000256" key="7">
    <source>
        <dbReference type="ARBA" id="ARBA00023211"/>
    </source>
</evidence>
<dbReference type="InterPro" id="IPR011258">
    <property type="entry name" value="BPG-indep_PGM_N"/>
</dbReference>
<dbReference type="EC" id="5.4.2.12" evidence="9"/>
<comment type="similarity">
    <text evidence="4">Belongs to the BPG-independent phosphoglycerate mutase family.</text>
</comment>
<dbReference type="CDD" id="cd16010">
    <property type="entry name" value="iPGM"/>
    <property type="match status" value="1"/>
</dbReference>
<comment type="pathway">
    <text evidence="3">Carbohydrate degradation; glycolysis; pyruvate from D-glyceraldehyde 3-phosphate: step 3/5.</text>
</comment>
<comment type="caution">
    <text evidence="12">The sequence shown here is derived from an EMBL/GenBank/DDBJ whole genome shotgun (WGS) entry which is preliminary data.</text>
</comment>
<protein>
    <recommendedName>
        <fullName evidence="9">2,3-bisphosphoglycerate-independent phosphoglycerate mutase</fullName>
        <ecNumber evidence="9">5.4.2.12</ecNumber>
    </recommendedName>
</protein>
<dbReference type="PANTHER" id="PTHR31637:SF0">
    <property type="entry name" value="2,3-BISPHOSPHOGLYCERATE-INDEPENDENT PHOSPHOGLYCERATE MUTASE"/>
    <property type="match status" value="1"/>
</dbReference>
<dbReference type="SUPFAM" id="SSF64158">
    <property type="entry name" value="2,3-Bisphosphoglycerate-independent phosphoglycerate mutase, substrate-binding domain"/>
    <property type="match status" value="1"/>
</dbReference>
<dbReference type="SUPFAM" id="SSF53649">
    <property type="entry name" value="Alkaline phosphatase-like"/>
    <property type="match status" value="1"/>
</dbReference>
<evidence type="ECO:0000256" key="2">
    <source>
        <dbReference type="ARBA" id="ARBA00001936"/>
    </source>
</evidence>
<evidence type="ECO:0000256" key="1">
    <source>
        <dbReference type="ARBA" id="ARBA00000370"/>
    </source>
</evidence>
<dbReference type="InterPro" id="IPR005995">
    <property type="entry name" value="Pgm_bpd_ind"/>
</dbReference>
<dbReference type="PIRSF" id="PIRSF001492">
    <property type="entry name" value="IPGAM"/>
    <property type="match status" value="1"/>
</dbReference>
<reference evidence="12 13" key="1">
    <citation type="journal article" date="2020" name="Int. J. Syst. Evol. Microbiol.">
        <title>Ureaplasma miroungigenitalium sp. nov. isolated from northern elephant seals (Mirounga angustirostris) and Ureaplasma zalophigenitalium sp. nov. isolated from California sea lions (Zalophus californianus).</title>
        <authorList>
            <person name="Volokhov D.V."/>
            <person name="Gulland F.M."/>
            <person name="Gao Y."/>
            <person name="Chizhikov V.E."/>
        </authorList>
    </citation>
    <scope>NUCLEOTIDE SEQUENCE [LARGE SCALE GENOMIC DNA]</scope>
    <source>
        <strain evidence="12 13">CSL7644-GEN</strain>
    </source>
</reference>
<dbReference type="Pfam" id="PF06415">
    <property type="entry name" value="iPGM_N"/>
    <property type="match status" value="1"/>
</dbReference>
<evidence type="ECO:0000256" key="3">
    <source>
        <dbReference type="ARBA" id="ARBA00004798"/>
    </source>
</evidence>
<evidence type="ECO:0000256" key="5">
    <source>
        <dbReference type="ARBA" id="ARBA00022723"/>
    </source>
</evidence>
<dbReference type="PANTHER" id="PTHR31637">
    <property type="entry name" value="2,3-BISPHOSPHOGLYCERATE-INDEPENDENT PHOSPHOGLYCERATE MUTASE"/>
    <property type="match status" value="1"/>
</dbReference>
<evidence type="ECO:0000259" key="10">
    <source>
        <dbReference type="Pfam" id="PF01676"/>
    </source>
</evidence>
<keyword evidence="13" id="KW-1185">Reference proteome</keyword>
<gene>
    <name evidence="12" type="primary">gpmI</name>
    <name evidence="12" type="ORF">OF365_00435</name>
</gene>
<dbReference type="InterPro" id="IPR017850">
    <property type="entry name" value="Alkaline_phosphatase_core_sf"/>
</dbReference>
<feature type="domain" description="Metalloenzyme" evidence="10">
    <location>
        <begin position="6"/>
        <end position="479"/>
    </location>
</feature>
<dbReference type="InterPro" id="IPR006124">
    <property type="entry name" value="Metalloenzyme"/>
</dbReference>
<sequence>MKNKRKKIALVILDGYGLTNPSPTNAISQAKPSFLNSLMNKYPFLQLHASGEPVGLKHDQFGNSEHGHMSIGAGRLIYTDNMYINQKIKQPNFRHDLLDAIQGVRVHLVGIYSHGQVHGNHEHILFLIRYLIQQNKHVVLHLIIDGRDTKPMVFKNHYQELNELIQKHKVSIKSISGRYFAMDRDQRWDRVQKAYDAMFIKQKQTDLKSFIINHESQGISDEFVDPISLGDEILQPNETIIITNYRADRILQLIHLLKPQKQFLYQNPRQIQDINIFSLTHLKQTDLPYLFAQPSLKNILDDVLKQHKIQQARIAETEKYAHVTYFFDGQTKRAHPYKHFFHIPSPQVQNYLETPGMSAELLTQTVKKEYSNYDFFVINYANADLLGHTGDLLTTVKSIQILDKTLADLYNFFVETKKQTMIITADHGNAEVMYEDNCICKSHTTNPVPFIITDSNIKLKNSDFTIAHIAATILDYWNMTIPQEMLPSMIDKLE</sequence>
<dbReference type="Gene3D" id="3.40.1450.10">
    <property type="entry name" value="BPG-independent phosphoglycerate mutase, domain B"/>
    <property type="match status" value="1"/>
</dbReference>
<dbReference type="Proteomes" id="UP001207252">
    <property type="component" value="Unassembled WGS sequence"/>
</dbReference>
<feature type="domain" description="BPG-independent PGAM N-terminal" evidence="11">
    <location>
        <begin position="102"/>
        <end position="281"/>
    </location>
</feature>
<evidence type="ECO:0000313" key="13">
    <source>
        <dbReference type="Proteomes" id="UP001207252"/>
    </source>
</evidence>
<organism evidence="12 13">
    <name type="scientific">Ureaplasma zalophigenitalium</name>
    <dbReference type="NCBI Taxonomy" id="907723"/>
    <lineage>
        <taxon>Bacteria</taxon>
        <taxon>Bacillati</taxon>
        <taxon>Mycoplasmatota</taxon>
        <taxon>Mycoplasmoidales</taxon>
        <taxon>Mycoplasmoidaceae</taxon>
        <taxon>Ureaplasma</taxon>
    </lineage>
</organism>
<accession>A0ABT3BNM8</accession>
<evidence type="ECO:0000256" key="9">
    <source>
        <dbReference type="NCBIfam" id="TIGR01307"/>
    </source>
</evidence>
<dbReference type="EMBL" id="JAOXHJ010000001">
    <property type="protein sequence ID" value="MCV3753857.1"/>
    <property type="molecule type" value="Genomic_DNA"/>
</dbReference>
<comment type="catalytic activity">
    <reaction evidence="1">
        <text>(2R)-2-phosphoglycerate = (2R)-3-phosphoglycerate</text>
        <dbReference type="Rhea" id="RHEA:15901"/>
        <dbReference type="ChEBI" id="CHEBI:58272"/>
        <dbReference type="ChEBI" id="CHEBI:58289"/>
        <dbReference type="EC" id="5.4.2.12"/>
    </reaction>
</comment>
<keyword evidence="6" id="KW-0324">Glycolysis</keyword>
<keyword evidence="5" id="KW-0479">Metal-binding</keyword>
<evidence type="ECO:0000256" key="4">
    <source>
        <dbReference type="ARBA" id="ARBA00008819"/>
    </source>
</evidence>
<dbReference type="InterPro" id="IPR036646">
    <property type="entry name" value="PGAM_B_sf"/>
</dbReference>
<evidence type="ECO:0000256" key="6">
    <source>
        <dbReference type="ARBA" id="ARBA00023152"/>
    </source>
</evidence>
<dbReference type="RefSeq" id="WP_263817659.1">
    <property type="nucleotide sequence ID" value="NZ_JAOXHJ010000001.1"/>
</dbReference>
<dbReference type="Gene3D" id="3.40.720.10">
    <property type="entry name" value="Alkaline Phosphatase, subunit A"/>
    <property type="match status" value="1"/>
</dbReference>
<dbReference type="NCBIfam" id="TIGR01307">
    <property type="entry name" value="pgm_bpd_ind"/>
    <property type="match status" value="1"/>
</dbReference>
<keyword evidence="7" id="KW-0464">Manganese</keyword>
<evidence type="ECO:0000313" key="12">
    <source>
        <dbReference type="EMBL" id="MCV3753857.1"/>
    </source>
</evidence>
<comment type="cofactor">
    <cofactor evidence="2">
        <name>Mn(2+)</name>
        <dbReference type="ChEBI" id="CHEBI:29035"/>
    </cofactor>
</comment>
<evidence type="ECO:0000259" key="11">
    <source>
        <dbReference type="Pfam" id="PF06415"/>
    </source>
</evidence>
<proteinExistence type="inferred from homology"/>
<keyword evidence="8 12" id="KW-0413">Isomerase</keyword>
<evidence type="ECO:0000256" key="8">
    <source>
        <dbReference type="ARBA" id="ARBA00023235"/>
    </source>
</evidence>
<name>A0ABT3BNM8_9BACT</name>